<gene>
    <name evidence="3" type="ORF">CSUB_C0960</name>
    <name evidence="2" type="ORF">HGMM_F28E01C14</name>
</gene>
<feature type="region of interest" description="Disordered" evidence="1">
    <location>
        <begin position="83"/>
        <end position="127"/>
    </location>
</feature>
<evidence type="ECO:0000313" key="4">
    <source>
        <dbReference type="Proteomes" id="UP000008120"/>
    </source>
</evidence>
<dbReference type="STRING" id="311458.CSUB_C0960"/>
<dbReference type="KEGG" id="csu:CSUB_C0960"/>
<dbReference type="EMBL" id="AP011852">
    <property type="protein sequence ID" value="BAJ48013.1"/>
    <property type="molecule type" value="Genomic_DNA"/>
</dbReference>
<evidence type="ECO:0000313" key="3">
    <source>
        <dbReference type="EMBL" id="BAJ50813.1"/>
    </source>
</evidence>
<protein>
    <submittedName>
        <fullName evidence="2">Uncharacterized protein</fullName>
    </submittedName>
</protein>
<dbReference type="BioCyc" id="CCAL311458:G131R-968-MONOMER"/>
<reference evidence="2 4" key="2">
    <citation type="journal article" date="2011" name="Nucleic Acids Res.">
        <title>Insights into the evolution of Archaea and eukaryotic protein modifier systems revealed by the genome of a novel archaeal group.</title>
        <authorList>
            <person name="Nunoura T."/>
            <person name="Takaki Y."/>
            <person name="Kakuta J."/>
            <person name="Nishi S."/>
            <person name="Sugahara J."/>
            <person name="Kazama H."/>
            <person name="Chee G."/>
            <person name="Hattori M."/>
            <person name="Kanai A."/>
            <person name="Atomi H."/>
            <person name="Takai K."/>
            <person name="Takami H."/>
        </authorList>
    </citation>
    <scope>NUCLEOTIDE SEQUENCE [LARGE SCALE GENOMIC DNA]</scope>
</reference>
<evidence type="ECO:0000313" key="2">
    <source>
        <dbReference type="EMBL" id="BAJ48013.1"/>
    </source>
</evidence>
<dbReference type="Proteomes" id="UP000008120">
    <property type="component" value="Chromosome"/>
</dbReference>
<proteinExistence type="predicted"/>
<dbReference type="AlphaFoldDB" id="E6N6U4"/>
<evidence type="ECO:0000256" key="1">
    <source>
        <dbReference type="SAM" id="MobiDB-lite"/>
    </source>
</evidence>
<organism evidence="2 4">
    <name type="scientific">Caldiarchaeum subterraneum</name>
    <dbReference type="NCBI Taxonomy" id="311458"/>
    <lineage>
        <taxon>Archaea</taxon>
        <taxon>Nitrososphaerota</taxon>
        <taxon>Candidatus Caldarchaeales</taxon>
        <taxon>Candidatus Caldarchaeaceae</taxon>
        <taxon>Candidatus Caldarchaeum</taxon>
    </lineage>
</organism>
<name>E6N6U4_CALS0</name>
<accession>E6N6U4</accession>
<reference evidence="2 4" key="1">
    <citation type="journal article" date="2005" name="Environ. Microbiol.">
        <title>Genetic and functional properties of uncultivated thermophilic crenarchaeotes from a subsurface gold mine as revealed by analysis of genome fragments.</title>
        <authorList>
            <person name="Nunoura T."/>
            <person name="Hirayama H."/>
            <person name="Takami H."/>
            <person name="Oida H."/>
            <person name="Nishi S."/>
            <person name="Shimamura S."/>
            <person name="Suzuki Y."/>
            <person name="Inagaki F."/>
            <person name="Takai K."/>
            <person name="Nealson K.H."/>
            <person name="Horikoshi K."/>
        </authorList>
    </citation>
    <scope>NUCLEOTIDE SEQUENCE [LARGE SCALE GENOMIC DNA]</scope>
</reference>
<sequence length="127" mass="14325">MRLKLAEVFAENMLLRDTANTLFDMIEKAQDKKVVIDFEGVRSITGAFAHQYILRKRASRKKVIEQNMPEAVRRMLKIVSNRRKPAKHVLPPANKPIQLSIAQEGRASPSQPEGSEGGPDERETSNT</sequence>
<dbReference type="EMBL" id="BA000048">
    <property type="protein sequence ID" value="BAJ50813.1"/>
    <property type="molecule type" value="Genomic_DNA"/>
</dbReference>